<sequence length="99" mass="10869">MFMQTNACAIVVVKMSYDMKAESASEGTCQVAVKTTPVMPAADIIASSRAPNELIEADCMKKPRRRERAKQLARPDALAFNGSRPAMTYKFDRIDGPSI</sequence>
<proteinExistence type="predicted"/>
<protein>
    <submittedName>
        <fullName evidence="2">Secreted protein</fullName>
    </submittedName>
</protein>
<organism evidence="1 2">
    <name type="scientific">Panagrellus redivivus</name>
    <name type="common">Microworm</name>
    <dbReference type="NCBI Taxonomy" id="6233"/>
    <lineage>
        <taxon>Eukaryota</taxon>
        <taxon>Metazoa</taxon>
        <taxon>Ecdysozoa</taxon>
        <taxon>Nematoda</taxon>
        <taxon>Chromadorea</taxon>
        <taxon>Rhabditida</taxon>
        <taxon>Tylenchina</taxon>
        <taxon>Panagrolaimomorpha</taxon>
        <taxon>Panagrolaimoidea</taxon>
        <taxon>Panagrolaimidae</taxon>
        <taxon>Panagrellus</taxon>
    </lineage>
</organism>
<dbReference type="Proteomes" id="UP000492821">
    <property type="component" value="Unassembled WGS sequence"/>
</dbReference>
<keyword evidence="1" id="KW-1185">Reference proteome</keyword>
<dbReference type="AlphaFoldDB" id="A0A7E4ZT53"/>
<dbReference type="WBParaSite" id="Pan_g15666.t1">
    <property type="protein sequence ID" value="Pan_g15666.t1"/>
    <property type="gene ID" value="Pan_g15666"/>
</dbReference>
<evidence type="ECO:0000313" key="2">
    <source>
        <dbReference type="WBParaSite" id="Pan_g15666.t1"/>
    </source>
</evidence>
<reference evidence="1" key="1">
    <citation type="journal article" date="2013" name="Genetics">
        <title>The draft genome and transcriptome of Panagrellus redivivus are shaped by the harsh demands of a free-living lifestyle.</title>
        <authorList>
            <person name="Srinivasan J."/>
            <person name="Dillman A.R."/>
            <person name="Macchietto M.G."/>
            <person name="Heikkinen L."/>
            <person name="Lakso M."/>
            <person name="Fracchia K.M."/>
            <person name="Antoshechkin I."/>
            <person name="Mortazavi A."/>
            <person name="Wong G."/>
            <person name="Sternberg P.W."/>
        </authorList>
    </citation>
    <scope>NUCLEOTIDE SEQUENCE [LARGE SCALE GENOMIC DNA]</scope>
    <source>
        <strain evidence="1">MT8872</strain>
    </source>
</reference>
<evidence type="ECO:0000313" key="1">
    <source>
        <dbReference type="Proteomes" id="UP000492821"/>
    </source>
</evidence>
<reference evidence="2" key="2">
    <citation type="submission" date="2020-10" db="UniProtKB">
        <authorList>
            <consortium name="WormBaseParasite"/>
        </authorList>
    </citation>
    <scope>IDENTIFICATION</scope>
</reference>
<name>A0A7E4ZT53_PANRE</name>
<accession>A0A7E4ZT53</accession>